<feature type="region of interest" description="Disordered" evidence="1">
    <location>
        <begin position="1"/>
        <end position="29"/>
    </location>
</feature>
<evidence type="ECO:0000256" key="1">
    <source>
        <dbReference type="SAM" id="MobiDB-lite"/>
    </source>
</evidence>
<evidence type="ECO:0000313" key="3">
    <source>
        <dbReference type="Proteomes" id="UP001328107"/>
    </source>
</evidence>
<keyword evidence="3" id="KW-1185">Reference proteome</keyword>
<proteinExistence type="predicted"/>
<comment type="caution">
    <text evidence="2">The sequence shown here is derived from an EMBL/GenBank/DDBJ whole genome shotgun (WGS) entry which is preliminary data.</text>
</comment>
<organism evidence="2 3">
    <name type="scientific">Pristionchus mayeri</name>
    <dbReference type="NCBI Taxonomy" id="1317129"/>
    <lineage>
        <taxon>Eukaryota</taxon>
        <taxon>Metazoa</taxon>
        <taxon>Ecdysozoa</taxon>
        <taxon>Nematoda</taxon>
        <taxon>Chromadorea</taxon>
        <taxon>Rhabditida</taxon>
        <taxon>Rhabditina</taxon>
        <taxon>Diplogasteromorpha</taxon>
        <taxon>Diplogasteroidea</taxon>
        <taxon>Neodiplogasteridae</taxon>
        <taxon>Pristionchus</taxon>
    </lineage>
</organism>
<gene>
    <name evidence="2" type="ORF">PMAYCL1PPCAC_07804</name>
</gene>
<dbReference type="Proteomes" id="UP001328107">
    <property type="component" value="Unassembled WGS sequence"/>
</dbReference>
<feature type="non-terminal residue" evidence="2">
    <location>
        <position position="1"/>
    </location>
</feature>
<dbReference type="EMBL" id="BTRK01000002">
    <property type="protein sequence ID" value="GMR37611.1"/>
    <property type="molecule type" value="Genomic_DNA"/>
</dbReference>
<protein>
    <submittedName>
        <fullName evidence="2">Uncharacterized protein</fullName>
    </submittedName>
</protein>
<reference evidence="3" key="1">
    <citation type="submission" date="2022-10" db="EMBL/GenBank/DDBJ databases">
        <title>Genome assembly of Pristionchus species.</title>
        <authorList>
            <person name="Yoshida K."/>
            <person name="Sommer R.J."/>
        </authorList>
    </citation>
    <scope>NUCLEOTIDE SEQUENCE [LARGE SCALE GENOMIC DNA]</scope>
    <source>
        <strain evidence="3">RS5460</strain>
    </source>
</reference>
<evidence type="ECO:0000313" key="2">
    <source>
        <dbReference type="EMBL" id="GMR37611.1"/>
    </source>
</evidence>
<accession>A0AAN5CDK1</accession>
<sequence length="168" mass="18024">APPPDSIQVESATVHSEVGSYLRSRPPKMLQTQPEAINGFTATTWSPATASPWRPSADMRQPQLAFSVDAQSMQQSAAAAPPAAAPMQPQTNAMQTTDLNSSELKELDDLDMLLITSDESFRPVTSQNPARPLTKIADGLPPNLSDVIFWPIGKEHSSIVAVVTLCDS</sequence>
<feature type="region of interest" description="Disordered" evidence="1">
    <location>
        <begin position="69"/>
        <end position="95"/>
    </location>
</feature>
<name>A0AAN5CDK1_9BILA</name>
<dbReference type="AlphaFoldDB" id="A0AAN5CDK1"/>
<feature type="compositionally biased region" description="Low complexity" evidence="1">
    <location>
        <begin position="70"/>
        <end position="90"/>
    </location>
</feature>